<proteinExistence type="predicted"/>
<dbReference type="SUPFAM" id="SSF81901">
    <property type="entry name" value="HCP-like"/>
    <property type="match status" value="1"/>
</dbReference>
<dbReference type="Proteomes" id="UP000663825">
    <property type="component" value="Unassembled WGS sequence"/>
</dbReference>
<evidence type="ECO:0000313" key="4">
    <source>
        <dbReference type="EMBL" id="CAF3352543.1"/>
    </source>
</evidence>
<dbReference type="InterPro" id="IPR019734">
    <property type="entry name" value="TPR_rpt"/>
</dbReference>
<reference evidence="5" key="1">
    <citation type="submission" date="2021-02" db="EMBL/GenBank/DDBJ databases">
        <authorList>
            <person name="Nowell W R."/>
        </authorList>
    </citation>
    <scope>NUCLEOTIDE SEQUENCE</scope>
</reference>
<evidence type="ECO:0000256" key="1">
    <source>
        <dbReference type="ARBA" id="ARBA00022737"/>
    </source>
</evidence>
<protein>
    <recommendedName>
        <fullName evidence="7">RNA polymerase-associated protein CTR9-like protein</fullName>
    </recommendedName>
</protein>
<dbReference type="PANTHER" id="PTHR14027">
    <property type="entry name" value="RNA POLYMERASE-ASSOCIATED PROTEIN CTR9"/>
    <property type="match status" value="1"/>
</dbReference>
<dbReference type="EMBL" id="CAJNXB010004051">
    <property type="protein sequence ID" value="CAF3352543.1"/>
    <property type="molecule type" value="Genomic_DNA"/>
</dbReference>
<sequence>MDLNHLANHFFFKNDYTCVRQLAMHALNNTENGAVRAEGCYHLARAYHVERDYEEAFRYYYQATHLAAEKFVLPLFGLGQMYLQREDTTIVRVNDLFHIYSNFLVI</sequence>
<name>A0A820XN20_9BILA</name>
<dbReference type="GO" id="GO:0000993">
    <property type="term" value="F:RNA polymerase II complex binding"/>
    <property type="evidence" value="ECO:0007669"/>
    <property type="project" value="TreeGrafter"/>
</dbReference>
<evidence type="ECO:0000256" key="2">
    <source>
        <dbReference type="ARBA" id="ARBA00022803"/>
    </source>
</evidence>
<dbReference type="AlphaFoldDB" id="A0A820XN20"/>
<dbReference type="OrthoDB" id="10059656at2759"/>
<evidence type="ECO:0000313" key="6">
    <source>
        <dbReference type="Proteomes" id="UP000663873"/>
    </source>
</evidence>
<dbReference type="GO" id="GO:0006355">
    <property type="term" value="P:regulation of DNA-templated transcription"/>
    <property type="evidence" value="ECO:0007669"/>
    <property type="project" value="InterPro"/>
</dbReference>
<dbReference type="GO" id="GO:0006368">
    <property type="term" value="P:transcription elongation by RNA polymerase II"/>
    <property type="evidence" value="ECO:0007669"/>
    <property type="project" value="TreeGrafter"/>
</dbReference>
<dbReference type="EMBL" id="CAJOBP010008461">
    <property type="protein sequence ID" value="CAF4535256.1"/>
    <property type="molecule type" value="Genomic_DNA"/>
</dbReference>
<dbReference type="Proteomes" id="UP000663873">
    <property type="component" value="Unassembled WGS sequence"/>
</dbReference>
<evidence type="ECO:0000256" key="3">
    <source>
        <dbReference type="PROSITE-ProRule" id="PRU00339"/>
    </source>
</evidence>
<keyword evidence="1" id="KW-0677">Repeat</keyword>
<dbReference type="GO" id="GO:0016593">
    <property type="term" value="C:Cdc73/Paf1 complex"/>
    <property type="evidence" value="ECO:0007669"/>
    <property type="project" value="TreeGrafter"/>
</dbReference>
<dbReference type="InterPro" id="IPR011990">
    <property type="entry name" value="TPR-like_helical_dom_sf"/>
</dbReference>
<comment type="caution">
    <text evidence="5">The sequence shown here is derived from an EMBL/GenBank/DDBJ whole genome shotgun (WGS) entry which is preliminary data.</text>
</comment>
<gene>
    <name evidence="4" type="ORF">TIS948_LOCUS23415</name>
    <name evidence="5" type="ORF">UJA718_LOCUS28441</name>
</gene>
<feature type="repeat" description="TPR" evidence="3">
    <location>
        <begin position="37"/>
        <end position="70"/>
    </location>
</feature>
<dbReference type="Gene3D" id="1.25.40.10">
    <property type="entry name" value="Tetratricopeptide repeat domain"/>
    <property type="match status" value="1"/>
</dbReference>
<accession>A0A820XN20</accession>
<dbReference type="PANTHER" id="PTHR14027:SF2">
    <property type="entry name" value="RNA POLYMERASE-ASSOCIATED PROTEIN CTR9 HOMOLOG"/>
    <property type="match status" value="1"/>
</dbReference>
<keyword evidence="2 3" id="KW-0802">TPR repeat</keyword>
<keyword evidence="6" id="KW-1185">Reference proteome</keyword>
<dbReference type="PROSITE" id="PS50005">
    <property type="entry name" value="TPR"/>
    <property type="match status" value="1"/>
</dbReference>
<evidence type="ECO:0000313" key="5">
    <source>
        <dbReference type="EMBL" id="CAF4535256.1"/>
    </source>
</evidence>
<dbReference type="InterPro" id="IPR031101">
    <property type="entry name" value="Ctr9"/>
</dbReference>
<organism evidence="5 6">
    <name type="scientific">Rotaria socialis</name>
    <dbReference type="NCBI Taxonomy" id="392032"/>
    <lineage>
        <taxon>Eukaryota</taxon>
        <taxon>Metazoa</taxon>
        <taxon>Spiralia</taxon>
        <taxon>Gnathifera</taxon>
        <taxon>Rotifera</taxon>
        <taxon>Eurotatoria</taxon>
        <taxon>Bdelloidea</taxon>
        <taxon>Philodinida</taxon>
        <taxon>Philodinidae</taxon>
        <taxon>Rotaria</taxon>
    </lineage>
</organism>
<evidence type="ECO:0008006" key="7">
    <source>
        <dbReference type="Google" id="ProtNLM"/>
    </source>
</evidence>